<dbReference type="Proteomes" id="UP000824469">
    <property type="component" value="Unassembled WGS sequence"/>
</dbReference>
<evidence type="ECO:0000313" key="2">
    <source>
        <dbReference type="EMBL" id="KAH9317624.1"/>
    </source>
</evidence>
<evidence type="ECO:0000313" key="3">
    <source>
        <dbReference type="Proteomes" id="UP000824469"/>
    </source>
</evidence>
<dbReference type="AlphaFoldDB" id="A0AA38GA99"/>
<gene>
    <name evidence="2" type="ORF">KI387_019393</name>
</gene>
<evidence type="ECO:0000256" key="1">
    <source>
        <dbReference type="SAM" id="MobiDB-lite"/>
    </source>
</evidence>
<protein>
    <submittedName>
        <fullName evidence="2">Uncharacterized protein</fullName>
    </submittedName>
</protein>
<feature type="compositionally biased region" description="Basic residues" evidence="1">
    <location>
        <begin position="57"/>
        <end position="66"/>
    </location>
</feature>
<sequence>MGHVGADAEGAESQSDHASLSPAKKDMVSPFRAVQKNLSAQHWDIREERDAWDAKSRSGRKEKKSQ</sequence>
<accession>A0AA38GA99</accession>
<proteinExistence type="predicted"/>
<reference evidence="2 3" key="1">
    <citation type="journal article" date="2021" name="Nat. Plants">
        <title>The Taxus genome provides insights into paclitaxel biosynthesis.</title>
        <authorList>
            <person name="Xiong X."/>
            <person name="Gou J."/>
            <person name="Liao Q."/>
            <person name="Li Y."/>
            <person name="Zhou Q."/>
            <person name="Bi G."/>
            <person name="Li C."/>
            <person name="Du R."/>
            <person name="Wang X."/>
            <person name="Sun T."/>
            <person name="Guo L."/>
            <person name="Liang H."/>
            <person name="Lu P."/>
            <person name="Wu Y."/>
            <person name="Zhang Z."/>
            <person name="Ro D.K."/>
            <person name="Shang Y."/>
            <person name="Huang S."/>
            <person name="Yan J."/>
        </authorList>
    </citation>
    <scope>NUCLEOTIDE SEQUENCE [LARGE SCALE GENOMIC DNA]</scope>
    <source>
        <strain evidence="2">Ta-2019</strain>
    </source>
</reference>
<comment type="caution">
    <text evidence="2">The sequence shown here is derived from an EMBL/GenBank/DDBJ whole genome shotgun (WGS) entry which is preliminary data.</text>
</comment>
<keyword evidence="3" id="KW-1185">Reference proteome</keyword>
<name>A0AA38GA99_TAXCH</name>
<feature type="region of interest" description="Disordered" evidence="1">
    <location>
        <begin position="1"/>
        <end position="66"/>
    </location>
</feature>
<dbReference type="EMBL" id="JAHRHJ020000004">
    <property type="protein sequence ID" value="KAH9317624.1"/>
    <property type="molecule type" value="Genomic_DNA"/>
</dbReference>
<organism evidence="2 3">
    <name type="scientific">Taxus chinensis</name>
    <name type="common">Chinese yew</name>
    <name type="synonym">Taxus wallichiana var. chinensis</name>
    <dbReference type="NCBI Taxonomy" id="29808"/>
    <lineage>
        <taxon>Eukaryota</taxon>
        <taxon>Viridiplantae</taxon>
        <taxon>Streptophyta</taxon>
        <taxon>Embryophyta</taxon>
        <taxon>Tracheophyta</taxon>
        <taxon>Spermatophyta</taxon>
        <taxon>Pinopsida</taxon>
        <taxon>Pinidae</taxon>
        <taxon>Conifers II</taxon>
        <taxon>Cupressales</taxon>
        <taxon>Taxaceae</taxon>
        <taxon>Taxus</taxon>
    </lineage>
</organism>
<feature type="non-terminal residue" evidence="2">
    <location>
        <position position="66"/>
    </location>
</feature>
<feature type="compositionally biased region" description="Basic and acidic residues" evidence="1">
    <location>
        <begin position="43"/>
        <end position="56"/>
    </location>
</feature>